<dbReference type="InterPro" id="IPR016032">
    <property type="entry name" value="Sig_transdc_resp-reg_C-effctor"/>
</dbReference>
<dbReference type="Gene3D" id="1.25.40.10">
    <property type="entry name" value="Tetratricopeptide repeat domain"/>
    <property type="match status" value="1"/>
</dbReference>
<evidence type="ECO:0000313" key="5">
    <source>
        <dbReference type="Proteomes" id="UP001500928"/>
    </source>
</evidence>
<evidence type="ECO:0000256" key="2">
    <source>
        <dbReference type="ARBA" id="ARBA00022840"/>
    </source>
</evidence>
<keyword evidence="5" id="KW-1185">Reference proteome</keyword>
<dbReference type="SUPFAM" id="SSF52540">
    <property type="entry name" value="P-loop containing nucleoside triphosphate hydrolases"/>
    <property type="match status" value="1"/>
</dbReference>
<keyword evidence="2" id="KW-0067">ATP-binding</keyword>
<organism evidence="4 5">
    <name type="scientific">Actinomycetospora chlora</name>
    <dbReference type="NCBI Taxonomy" id="663608"/>
    <lineage>
        <taxon>Bacteria</taxon>
        <taxon>Bacillati</taxon>
        <taxon>Actinomycetota</taxon>
        <taxon>Actinomycetes</taxon>
        <taxon>Pseudonocardiales</taxon>
        <taxon>Pseudonocardiaceae</taxon>
        <taxon>Actinomycetospora</taxon>
    </lineage>
</organism>
<dbReference type="SUPFAM" id="SSF46894">
    <property type="entry name" value="C-terminal effector domain of the bipartite response regulators"/>
    <property type="match status" value="1"/>
</dbReference>
<feature type="domain" description="HTH luxR-type" evidence="3">
    <location>
        <begin position="821"/>
        <end position="886"/>
    </location>
</feature>
<dbReference type="PANTHER" id="PTHR16305:SF28">
    <property type="entry name" value="GUANYLATE CYCLASE DOMAIN-CONTAINING PROTEIN"/>
    <property type="match status" value="1"/>
</dbReference>
<evidence type="ECO:0000259" key="3">
    <source>
        <dbReference type="PROSITE" id="PS50043"/>
    </source>
</evidence>
<dbReference type="InterPro" id="IPR027417">
    <property type="entry name" value="P-loop_NTPase"/>
</dbReference>
<gene>
    <name evidence="4" type="ORF">GCM10023200_16760</name>
</gene>
<evidence type="ECO:0000313" key="4">
    <source>
        <dbReference type="EMBL" id="GAA4783877.1"/>
    </source>
</evidence>
<reference evidence="5" key="1">
    <citation type="journal article" date="2019" name="Int. J. Syst. Evol. Microbiol.">
        <title>The Global Catalogue of Microorganisms (GCM) 10K type strain sequencing project: providing services to taxonomists for standard genome sequencing and annotation.</title>
        <authorList>
            <consortium name="The Broad Institute Genomics Platform"/>
            <consortium name="The Broad Institute Genome Sequencing Center for Infectious Disease"/>
            <person name="Wu L."/>
            <person name="Ma J."/>
        </authorList>
    </citation>
    <scope>NUCLEOTIDE SEQUENCE [LARGE SCALE GENOMIC DNA]</scope>
    <source>
        <strain evidence="5">JCM 17979</strain>
    </source>
</reference>
<name>A0ABP9AQ08_9PSEU</name>
<dbReference type="Gene3D" id="3.40.50.300">
    <property type="entry name" value="P-loop containing nucleotide triphosphate hydrolases"/>
    <property type="match status" value="1"/>
</dbReference>
<comment type="caution">
    <text evidence="4">The sequence shown here is derived from an EMBL/GenBank/DDBJ whole genome shotgun (WGS) entry which is preliminary data.</text>
</comment>
<dbReference type="Gene3D" id="1.10.10.10">
    <property type="entry name" value="Winged helix-like DNA-binding domain superfamily/Winged helix DNA-binding domain"/>
    <property type="match status" value="1"/>
</dbReference>
<dbReference type="Proteomes" id="UP001500928">
    <property type="component" value="Unassembled WGS sequence"/>
</dbReference>
<dbReference type="RefSeq" id="WP_345412911.1">
    <property type="nucleotide sequence ID" value="NZ_BAABHO010000010.1"/>
</dbReference>
<dbReference type="SMART" id="SM00421">
    <property type="entry name" value="HTH_LUXR"/>
    <property type="match status" value="1"/>
</dbReference>
<proteinExistence type="predicted"/>
<sequence>MLAAGALIGRDREEARLRQRVDEAADGHGRLVLLAGEPGVGKSSLARIAVEHARASGHVAAWGRCLETDGAPPFWPWIQVFRSFARTAGSERWTTALEALTGAAPDGDRFRLFDTVTELLADAAAARPAVLVFDDLHRADEASLALLRFAVTTTLDQPVLCVGTYRDGEVPADHPVAALVGEAGADVLRLAGLSREGTAAFVRAVADRATDLDVDLLHDRTGGNPFFLGEVLRLGDAEAVPVSAEAAIRTHVERLPADTREALGEAAVLGREVVPSLLAAMRGTGTEDVAAALAPAVRGGLLTPPAGRTAYYRFGHVLVQQALYQQIPPAQRVVLHARALAALAPFADEPAYAAVIAHHAVQAIDSPAARARARDLAERASDRAAATTAHGTAADWARQALALVEPGDPARGGLLIKLGRASGRAGDLTEARRALDEAWELAARAGSDAAMAAAALELGDQVLSAGTVDVALVRTFERTLARRPDDAVTVTDVELRARLAAELYWSPALERSRALARQAVDDARTLGDPHCLAGALAARQYVMRGPDDLHERLAVGRELLDLARSLDDEDLELGARRMLVPDRLQHDLAAADAEIDGLAALARRSNRPLVRWYRQVFRATRAAMDGDLDGALDEVGRAEGEGRRLGVQPAGLYAAAQRFLLLRQAGRIAEVEDAVREQVARWPVLVTFRCQLALLLAETGRTAEAHAALDGLVADRCAVLRRDSLWLGSIGILAESAARLGHAEHAATLHDLLAPYRGGIAYLGVVAWWGAVDHYLGLTCATTGRHAEAAEHFAAALRLHEHWRAPLFAAASRAGLERSAGTCPVDALSRREREVLDLLAGGASNKEIARALTLSVHTVERHVANVYGKIGARNRADATSYALGSRLTARR</sequence>
<dbReference type="EMBL" id="BAABHO010000010">
    <property type="protein sequence ID" value="GAA4783877.1"/>
    <property type="molecule type" value="Genomic_DNA"/>
</dbReference>
<protein>
    <submittedName>
        <fullName evidence="4">AAA family ATPase</fullName>
    </submittedName>
</protein>
<dbReference type="PANTHER" id="PTHR16305">
    <property type="entry name" value="TESTICULAR SOLUBLE ADENYLYL CYCLASE"/>
    <property type="match status" value="1"/>
</dbReference>
<dbReference type="Pfam" id="PF13191">
    <property type="entry name" value="AAA_16"/>
    <property type="match status" value="1"/>
</dbReference>
<evidence type="ECO:0000256" key="1">
    <source>
        <dbReference type="ARBA" id="ARBA00022741"/>
    </source>
</evidence>
<dbReference type="InterPro" id="IPR011990">
    <property type="entry name" value="TPR-like_helical_dom_sf"/>
</dbReference>
<dbReference type="InterPro" id="IPR041664">
    <property type="entry name" value="AAA_16"/>
</dbReference>
<dbReference type="Pfam" id="PF00196">
    <property type="entry name" value="GerE"/>
    <property type="match status" value="1"/>
</dbReference>
<dbReference type="SMART" id="SM00382">
    <property type="entry name" value="AAA"/>
    <property type="match status" value="1"/>
</dbReference>
<dbReference type="InterPro" id="IPR036388">
    <property type="entry name" value="WH-like_DNA-bd_sf"/>
</dbReference>
<dbReference type="CDD" id="cd06170">
    <property type="entry name" value="LuxR_C_like"/>
    <property type="match status" value="1"/>
</dbReference>
<dbReference type="InterPro" id="IPR003593">
    <property type="entry name" value="AAA+_ATPase"/>
</dbReference>
<dbReference type="InterPro" id="IPR000792">
    <property type="entry name" value="Tscrpt_reg_LuxR_C"/>
</dbReference>
<dbReference type="PROSITE" id="PS00622">
    <property type="entry name" value="HTH_LUXR_1"/>
    <property type="match status" value="1"/>
</dbReference>
<keyword evidence="1" id="KW-0547">Nucleotide-binding</keyword>
<accession>A0ABP9AQ08</accession>
<dbReference type="PRINTS" id="PR00038">
    <property type="entry name" value="HTHLUXR"/>
</dbReference>
<dbReference type="PROSITE" id="PS50043">
    <property type="entry name" value="HTH_LUXR_2"/>
    <property type="match status" value="1"/>
</dbReference>